<proteinExistence type="predicted"/>
<keyword evidence="2" id="KW-1185">Reference proteome</keyword>
<evidence type="ECO:0000313" key="2">
    <source>
        <dbReference type="Proteomes" id="UP000765507"/>
    </source>
</evidence>
<sequence length="41" mass="4453">MGLKNECHDLVSTANDALIPFGSTYLCEVSFSALTAIKTKY</sequence>
<dbReference type="OrthoDB" id="1101576at2759"/>
<evidence type="ECO:0000313" key="1">
    <source>
        <dbReference type="EMBL" id="KAG6934016.1"/>
    </source>
</evidence>
<dbReference type="AlphaFoldDB" id="A0A8T1SXQ5"/>
<comment type="caution">
    <text evidence="1">The sequence shown here is derived from an EMBL/GenBank/DDBJ whole genome shotgun (WGS) entry which is preliminary data.</text>
</comment>
<name>A0A8T1SXQ5_CHESE</name>
<gene>
    <name evidence="1" type="ORF">G0U57_017958</name>
</gene>
<organism evidence="1 2">
    <name type="scientific">Chelydra serpentina</name>
    <name type="common">Snapping turtle</name>
    <name type="synonym">Testudo serpentina</name>
    <dbReference type="NCBI Taxonomy" id="8475"/>
    <lineage>
        <taxon>Eukaryota</taxon>
        <taxon>Metazoa</taxon>
        <taxon>Chordata</taxon>
        <taxon>Craniata</taxon>
        <taxon>Vertebrata</taxon>
        <taxon>Euteleostomi</taxon>
        <taxon>Archelosauria</taxon>
        <taxon>Testudinata</taxon>
        <taxon>Testudines</taxon>
        <taxon>Cryptodira</taxon>
        <taxon>Durocryptodira</taxon>
        <taxon>Americhelydia</taxon>
        <taxon>Chelydroidea</taxon>
        <taxon>Chelydridae</taxon>
        <taxon>Chelydra</taxon>
    </lineage>
</organism>
<accession>A0A8T1SXQ5</accession>
<dbReference type="EMBL" id="JAHGAV010000063">
    <property type="protein sequence ID" value="KAG6934016.1"/>
    <property type="molecule type" value="Genomic_DNA"/>
</dbReference>
<dbReference type="Proteomes" id="UP000765507">
    <property type="component" value="Unassembled WGS sequence"/>
</dbReference>
<protein>
    <submittedName>
        <fullName evidence="1">Uncharacterized protein</fullName>
    </submittedName>
</protein>
<reference evidence="1 2" key="1">
    <citation type="journal article" date="2020" name="G3 (Bethesda)">
        <title>Draft Genome of the Common Snapping Turtle, Chelydra serpentina, a Model for Phenotypic Plasticity in Reptiles.</title>
        <authorList>
            <person name="Das D."/>
            <person name="Singh S.K."/>
            <person name="Bierstedt J."/>
            <person name="Erickson A."/>
            <person name="Galli G.L.J."/>
            <person name="Crossley D.A. 2nd"/>
            <person name="Rhen T."/>
        </authorList>
    </citation>
    <scope>NUCLEOTIDE SEQUENCE [LARGE SCALE GENOMIC DNA]</scope>
    <source>
        <strain evidence="1">KW</strain>
    </source>
</reference>